<evidence type="ECO:0000256" key="8">
    <source>
        <dbReference type="PIRSR" id="PIRSR001235-2"/>
    </source>
</evidence>
<evidence type="ECO:0000256" key="4">
    <source>
        <dbReference type="ARBA" id="ARBA00022723"/>
    </source>
</evidence>
<accession>A0A2A2F4K9</accession>
<dbReference type="GO" id="GO:0016813">
    <property type="term" value="F:hydrolase activity, acting on carbon-nitrogen (but not peptide) bonds, in linear amidines"/>
    <property type="evidence" value="ECO:0007669"/>
    <property type="project" value="InterPro"/>
</dbReference>
<dbReference type="Gene3D" id="3.30.70.360">
    <property type="match status" value="1"/>
</dbReference>
<dbReference type="NCBIfam" id="NF006771">
    <property type="entry name" value="PRK09290.1-5"/>
    <property type="match status" value="1"/>
</dbReference>
<dbReference type="PIRSF" id="PIRSF001235">
    <property type="entry name" value="Amidase_carbamoylase"/>
    <property type="match status" value="1"/>
</dbReference>
<dbReference type="Proteomes" id="UP000217771">
    <property type="component" value="Unassembled WGS sequence"/>
</dbReference>
<keyword evidence="6" id="KW-0464">Manganese</keyword>
<feature type="binding site" evidence="8">
    <location>
        <position position="281"/>
    </location>
    <ligand>
        <name>allantoate</name>
        <dbReference type="ChEBI" id="CHEBI:17536"/>
    </ligand>
</feature>
<dbReference type="NCBIfam" id="TIGR01879">
    <property type="entry name" value="hydantase"/>
    <property type="match status" value="1"/>
</dbReference>
<comment type="similarity">
    <text evidence="2">Belongs to the peptidase M20 family.</text>
</comment>
<dbReference type="GO" id="GO:0046872">
    <property type="term" value="F:metal ion binding"/>
    <property type="evidence" value="ECO:0007669"/>
    <property type="project" value="UniProtKB-KW"/>
</dbReference>
<evidence type="ECO:0000313" key="10">
    <source>
        <dbReference type="EMBL" id="PAU79473.1"/>
    </source>
</evidence>
<keyword evidence="4 7" id="KW-0479">Metal-binding</keyword>
<gene>
    <name evidence="10" type="ORF">CK498_03675</name>
</gene>
<dbReference type="InterPro" id="IPR036264">
    <property type="entry name" value="Bact_exopeptidase_dim_dom"/>
</dbReference>
<feature type="binding site" evidence="8">
    <location>
        <position position="218"/>
    </location>
    <ligand>
        <name>allantoate</name>
        <dbReference type="ChEBI" id="CHEBI:17536"/>
    </ligand>
</feature>
<feature type="binding site" evidence="7">
    <location>
        <position position="83"/>
    </location>
    <ligand>
        <name>Zn(2+)</name>
        <dbReference type="ChEBI" id="CHEBI:29105"/>
        <label>1</label>
    </ligand>
</feature>
<evidence type="ECO:0000256" key="5">
    <source>
        <dbReference type="ARBA" id="ARBA00022801"/>
    </source>
</evidence>
<evidence type="ECO:0000256" key="6">
    <source>
        <dbReference type="ARBA" id="ARBA00023211"/>
    </source>
</evidence>
<dbReference type="OrthoDB" id="9808195at2"/>
<comment type="cofactor">
    <cofactor evidence="7">
        <name>Zn(2+)</name>
        <dbReference type="ChEBI" id="CHEBI:29105"/>
    </cofactor>
    <text evidence="7">Binds 2 Zn(2+) ions per subunit.</text>
</comment>
<reference evidence="10 11" key="1">
    <citation type="submission" date="2017-08" db="EMBL/GenBank/DDBJ databases">
        <title>Halomonas alkalisoli sp. nov., isolated from saline alkaline soil.</title>
        <authorList>
            <person name="Wang D."/>
            <person name="Zhang G."/>
        </authorList>
    </citation>
    <scope>NUCLEOTIDE SEQUENCE [LARGE SCALE GENOMIC DNA]</scope>
    <source>
        <strain evidence="10 11">WRN001</strain>
    </source>
</reference>
<comment type="subunit">
    <text evidence="3">Homodimer.</text>
</comment>
<feature type="binding site" evidence="7">
    <location>
        <position position="94"/>
    </location>
    <ligand>
        <name>Zn(2+)</name>
        <dbReference type="ChEBI" id="CHEBI:29105"/>
        <label>1</label>
    </ligand>
</feature>
<feature type="binding site" evidence="8">
    <location>
        <position position="294"/>
    </location>
    <ligand>
        <name>allantoate</name>
        <dbReference type="ChEBI" id="CHEBI:17536"/>
    </ligand>
</feature>
<evidence type="ECO:0000259" key="9">
    <source>
        <dbReference type="Pfam" id="PF07687"/>
    </source>
</evidence>
<evidence type="ECO:0000313" key="11">
    <source>
        <dbReference type="Proteomes" id="UP000217771"/>
    </source>
</evidence>
<evidence type="ECO:0000256" key="3">
    <source>
        <dbReference type="ARBA" id="ARBA00011738"/>
    </source>
</evidence>
<feature type="binding site" evidence="7">
    <location>
        <position position="388"/>
    </location>
    <ligand>
        <name>Zn(2+)</name>
        <dbReference type="ChEBI" id="CHEBI:29105"/>
        <label>2</label>
    </ligand>
</feature>
<dbReference type="Pfam" id="PF07687">
    <property type="entry name" value="M20_dimer"/>
    <property type="match status" value="1"/>
</dbReference>
<dbReference type="EMBL" id="NSKB01000001">
    <property type="protein sequence ID" value="PAU79473.1"/>
    <property type="molecule type" value="Genomic_DNA"/>
</dbReference>
<feature type="binding site" evidence="7">
    <location>
        <position position="94"/>
    </location>
    <ligand>
        <name>Zn(2+)</name>
        <dbReference type="ChEBI" id="CHEBI:29105"/>
        <label>2</label>
    </ligand>
</feature>
<dbReference type="Gene3D" id="3.40.630.10">
    <property type="entry name" value="Zn peptidases"/>
    <property type="match status" value="1"/>
</dbReference>
<dbReference type="InterPro" id="IPR010158">
    <property type="entry name" value="Amidase_Cbmase"/>
</dbReference>
<feature type="binding site" evidence="7">
    <location>
        <position position="129"/>
    </location>
    <ligand>
        <name>Zn(2+)</name>
        <dbReference type="ChEBI" id="CHEBI:29105"/>
        <label>2</label>
    </ligand>
</feature>
<evidence type="ECO:0000256" key="1">
    <source>
        <dbReference type="ARBA" id="ARBA00001936"/>
    </source>
</evidence>
<dbReference type="SUPFAM" id="SSF55031">
    <property type="entry name" value="Bacterial exopeptidase dimerisation domain"/>
    <property type="match status" value="1"/>
</dbReference>
<evidence type="ECO:0000256" key="2">
    <source>
        <dbReference type="ARBA" id="ARBA00006153"/>
    </source>
</evidence>
<dbReference type="PANTHER" id="PTHR32494:SF19">
    <property type="entry name" value="ALLANTOATE DEIMINASE-RELATED"/>
    <property type="match status" value="1"/>
</dbReference>
<dbReference type="InterPro" id="IPR002933">
    <property type="entry name" value="Peptidase_M20"/>
</dbReference>
<protein>
    <submittedName>
        <fullName evidence="10">Zn-dependent hydrolase</fullName>
    </submittedName>
</protein>
<dbReference type="InterPro" id="IPR011650">
    <property type="entry name" value="Peptidase_M20_dimer"/>
</dbReference>
<proteinExistence type="inferred from homology"/>
<keyword evidence="11" id="KW-1185">Reference proteome</keyword>
<evidence type="ECO:0000256" key="7">
    <source>
        <dbReference type="PIRSR" id="PIRSR001235-1"/>
    </source>
</evidence>
<comment type="caution">
    <text evidence="10">The sequence shown here is derived from an EMBL/GenBank/DDBJ whole genome shotgun (WGS) entry which is preliminary data.</text>
</comment>
<name>A0A2A2F4K9_9GAMM</name>
<feature type="binding site" evidence="7">
    <location>
        <position position="193"/>
    </location>
    <ligand>
        <name>Zn(2+)</name>
        <dbReference type="ChEBI" id="CHEBI:29105"/>
        <label>1</label>
    </ligand>
</feature>
<sequence>MTNPLTIDAERLWRHLDELAQITDPQVPWTRRAFTERYLQGRAWLRERMHEAGMTTRLDEAGNLIGTLPGSEPSLAPLATGSHIDTVPSGGRYDGILGVLAGLEAVRSLQEAGVHLRHSIEVIDFLSEEPSEYGVSCIGSRGMVGKLSPAMLDFQEPGGERLFDAIRRMGGVPEALGEPLRQPGALTAFVELHIEQGRVLESRQLPIGVVSDIVGIHRYDIVVTGQADHAGTTPMDLRRDALAEAGGLIKHIQQEANRQAQGDTYLVATVGRLTVSPNASNAIPERVEMVLEVRSNDATLLEGFFPPLLEDTRRQLAGSGVDIDATPLSEGLPTQCSPDVQAQIAAAADSLGLEHMAMPSGAGHDAVYMAMLAPTGMLFVPCRDGRSHCPQESITRQQAADGCQVLAETLRRLDQL</sequence>
<dbReference type="SUPFAM" id="SSF53187">
    <property type="entry name" value="Zn-dependent exopeptidases"/>
    <property type="match status" value="1"/>
</dbReference>
<keyword evidence="7" id="KW-0862">Zinc</keyword>
<comment type="cofactor">
    <cofactor evidence="1">
        <name>Mn(2+)</name>
        <dbReference type="ChEBI" id="CHEBI:29035"/>
    </cofactor>
</comment>
<dbReference type="CDD" id="cd03884">
    <property type="entry name" value="M20_bAS"/>
    <property type="match status" value="1"/>
</dbReference>
<feature type="domain" description="Peptidase M20 dimerisation" evidence="9">
    <location>
        <begin position="215"/>
        <end position="298"/>
    </location>
</feature>
<dbReference type="RefSeq" id="WP_095619483.1">
    <property type="nucleotide sequence ID" value="NZ_NSKB01000001.1"/>
</dbReference>
<dbReference type="Pfam" id="PF01546">
    <property type="entry name" value="Peptidase_M20"/>
    <property type="match status" value="1"/>
</dbReference>
<dbReference type="AlphaFoldDB" id="A0A2A2F4K9"/>
<dbReference type="PANTHER" id="PTHR32494">
    <property type="entry name" value="ALLANTOATE DEIMINASE-RELATED"/>
    <property type="match status" value="1"/>
</dbReference>
<keyword evidence="5 10" id="KW-0378">Hydrolase</keyword>
<organism evidence="10 11">
    <name type="scientific">Halomonas salipaludis</name>
    <dbReference type="NCBI Taxonomy" id="2032625"/>
    <lineage>
        <taxon>Bacteria</taxon>
        <taxon>Pseudomonadati</taxon>
        <taxon>Pseudomonadota</taxon>
        <taxon>Gammaproteobacteria</taxon>
        <taxon>Oceanospirillales</taxon>
        <taxon>Halomonadaceae</taxon>
        <taxon>Halomonas</taxon>
    </lineage>
</organism>